<evidence type="ECO:0000313" key="1">
    <source>
        <dbReference type="EMBL" id="KAF7579491.1"/>
    </source>
</evidence>
<dbReference type="AlphaFoldDB" id="A0A834SBM1"/>
<dbReference type="GeneID" id="90954598"/>
<name>A0A834SBM1_9PLEO</name>
<dbReference type="KEGG" id="ptrr:90954598"/>
<comment type="caution">
    <text evidence="1">The sequence shown here is derived from an EMBL/GenBank/DDBJ whole genome shotgun (WGS) entry which is preliminary data.</text>
</comment>
<protein>
    <submittedName>
        <fullName evidence="1">Uncharacterized protein</fullName>
    </submittedName>
</protein>
<proteinExistence type="predicted"/>
<accession>A0A834SBM1</accession>
<gene>
    <name evidence="1" type="ORF">PtrM4_037310</name>
</gene>
<sequence length="49" mass="5563">MIIAVAIAGVLWQLLLLAKLSWYIDAEPRDGEKEDYSSRIDFHRDSAVS</sequence>
<dbReference type="Proteomes" id="UP000245464">
    <property type="component" value="Chromosome 1"/>
</dbReference>
<reference evidence="1" key="1">
    <citation type="journal article" date="2018" name="BMC Genomics">
        <title>Comparative genomics of the wheat fungal pathogen Pyrenophora tritici-repentis reveals chromosomal variations and genome plasticity.</title>
        <authorList>
            <person name="Moolhuijzen P."/>
            <person name="See P.T."/>
            <person name="Hane J.K."/>
            <person name="Shi G."/>
            <person name="Liu Z."/>
            <person name="Oliver R.P."/>
            <person name="Moffat C.S."/>
        </authorList>
    </citation>
    <scope>NUCLEOTIDE SEQUENCE [LARGE SCALE GENOMIC DNA]</scope>
    <source>
        <strain evidence="1">M4</strain>
    </source>
</reference>
<organism evidence="1 2">
    <name type="scientific">Pyrenophora tritici-repentis</name>
    <dbReference type="NCBI Taxonomy" id="45151"/>
    <lineage>
        <taxon>Eukaryota</taxon>
        <taxon>Fungi</taxon>
        <taxon>Dikarya</taxon>
        <taxon>Ascomycota</taxon>
        <taxon>Pezizomycotina</taxon>
        <taxon>Dothideomycetes</taxon>
        <taxon>Pleosporomycetidae</taxon>
        <taxon>Pleosporales</taxon>
        <taxon>Pleosporineae</taxon>
        <taxon>Pleosporaceae</taxon>
        <taxon>Pyrenophora</taxon>
    </lineage>
</organism>
<dbReference type="EMBL" id="NQIK02000001">
    <property type="protein sequence ID" value="KAF7579491.1"/>
    <property type="molecule type" value="Genomic_DNA"/>
</dbReference>
<evidence type="ECO:0000313" key="2">
    <source>
        <dbReference type="Proteomes" id="UP000245464"/>
    </source>
</evidence>
<dbReference type="RefSeq" id="XP_065966409.1">
    <property type="nucleotide sequence ID" value="XM_066104207.1"/>
</dbReference>